<evidence type="ECO:0000313" key="3">
    <source>
        <dbReference type="EMBL" id="WGI26618.1"/>
    </source>
</evidence>
<proteinExistence type="predicted"/>
<reference evidence="3" key="1">
    <citation type="submission" date="2023-04" db="EMBL/GenBank/DDBJ databases">
        <title>Complete genome sequence of Halomonas alkaliantarctica MSP3 isolated from marine sediment, Jeju Island.</title>
        <authorList>
            <person name="Park S.-J."/>
        </authorList>
    </citation>
    <scope>NUCLEOTIDE SEQUENCE</scope>
    <source>
        <strain evidence="3">MSP3</strain>
    </source>
</reference>
<dbReference type="Gene3D" id="3.30.70.940">
    <property type="entry name" value="NusG, N-terminal domain"/>
    <property type="match status" value="1"/>
</dbReference>
<dbReference type="Pfam" id="PF02357">
    <property type="entry name" value="NusG"/>
    <property type="match status" value="1"/>
</dbReference>
<dbReference type="InterPro" id="IPR006645">
    <property type="entry name" value="NGN-like_dom"/>
</dbReference>
<organism evidence="3 4">
    <name type="scientific">Halomonas alkaliantarctica</name>
    <dbReference type="NCBI Taxonomy" id="232346"/>
    <lineage>
        <taxon>Bacteria</taxon>
        <taxon>Pseudomonadati</taxon>
        <taxon>Pseudomonadota</taxon>
        <taxon>Gammaproteobacteria</taxon>
        <taxon>Oceanospirillales</taxon>
        <taxon>Halomonadaceae</taxon>
        <taxon>Halomonas</taxon>
    </lineage>
</organism>
<evidence type="ECO:0000259" key="2">
    <source>
        <dbReference type="Pfam" id="PF02357"/>
    </source>
</evidence>
<sequence>MFPPSVGNVASKLVWLTETLFHHYLFIELDQVVSNWRPIRSTRGALSLVAFGDQPATIPTHLVETLRQHSVQDEASKEVYF</sequence>
<name>A0ABY8LQB9_9GAMM</name>
<accession>A0ABY8LQB9</accession>
<dbReference type="Proteomes" id="UP001179830">
    <property type="component" value="Chromosome"/>
</dbReference>
<dbReference type="SUPFAM" id="SSF82679">
    <property type="entry name" value="N-utilization substance G protein NusG, N-terminal domain"/>
    <property type="match status" value="1"/>
</dbReference>
<dbReference type="EMBL" id="CP122961">
    <property type="protein sequence ID" value="WGI26618.1"/>
    <property type="molecule type" value="Genomic_DNA"/>
</dbReference>
<dbReference type="InterPro" id="IPR036735">
    <property type="entry name" value="NGN_dom_sf"/>
</dbReference>
<dbReference type="RefSeq" id="WP_280106231.1">
    <property type="nucleotide sequence ID" value="NZ_CP122961.1"/>
</dbReference>
<feature type="domain" description="NusG-like N-terminal" evidence="2">
    <location>
        <begin position="19"/>
        <end position="67"/>
    </location>
</feature>
<evidence type="ECO:0000256" key="1">
    <source>
        <dbReference type="ARBA" id="ARBA00023163"/>
    </source>
</evidence>
<keyword evidence="4" id="KW-1185">Reference proteome</keyword>
<protein>
    <submittedName>
        <fullName evidence="3">Transcription termination/antitermination NusG family protein</fullName>
    </submittedName>
</protein>
<gene>
    <name evidence="3" type="ORF">QEN58_06040</name>
</gene>
<evidence type="ECO:0000313" key="4">
    <source>
        <dbReference type="Proteomes" id="UP001179830"/>
    </source>
</evidence>
<keyword evidence="1" id="KW-0804">Transcription</keyword>